<feature type="compositionally biased region" description="Polar residues" evidence="1">
    <location>
        <begin position="33"/>
        <end position="53"/>
    </location>
</feature>
<protein>
    <submittedName>
        <fullName evidence="2">Uncharacterized protein</fullName>
    </submittedName>
</protein>
<evidence type="ECO:0000256" key="1">
    <source>
        <dbReference type="SAM" id="MobiDB-lite"/>
    </source>
</evidence>
<keyword evidence="3" id="KW-1185">Reference proteome</keyword>
<dbReference type="Proteomes" id="UP000654918">
    <property type="component" value="Unassembled WGS sequence"/>
</dbReference>
<name>A0A8H6K139_9PEZI</name>
<feature type="compositionally biased region" description="Low complexity" evidence="1">
    <location>
        <begin position="1"/>
        <end position="24"/>
    </location>
</feature>
<evidence type="ECO:0000313" key="2">
    <source>
        <dbReference type="EMBL" id="KAF6822847.1"/>
    </source>
</evidence>
<organism evidence="2 3">
    <name type="scientific">Colletotrichum plurivorum</name>
    <dbReference type="NCBI Taxonomy" id="2175906"/>
    <lineage>
        <taxon>Eukaryota</taxon>
        <taxon>Fungi</taxon>
        <taxon>Dikarya</taxon>
        <taxon>Ascomycota</taxon>
        <taxon>Pezizomycotina</taxon>
        <taxon>Sordariomycetes</taxon>
        <taxon>Hypocreomycetidae</taxon>
        <taxon>Glomerellales</taxon>
        <taxon>Glomerellaceae</taxon>
        <taxon>Colletotrichum</taxon>
        <taxon>Colletotrichum orchidearum species complex</taxon>
    </lineage>
</organism>
<feature type="region of interest" description="Disordered" evidence="1">
    <location>
        <begin position="1"/>
        <end position="109"/>
    </location>
</feature>
<accession>A0A8H6K139</accession>
<sequence length="109" mass="11482">MRSASSTTRKATAASSSTHANAGSPSAMLEEYLNSSPSINEVLWDTTSSNGKSPTDARTKKMGNTLGDWQKSWDGINKKSSKGGSSGKDSEGRKRGSKRHGSSKDSGKK</sequence>
<evidence type="ECO:0000313" key="3">
    <source>
        <dbReference type="Proteomes" id="UP000654918"/>
    </source>
</evidence>
<proteinExistence type="predicted"/>
<reference evidence="2" key="1">
    <citation type="journal article" date="2020" name="Phytopathology">
        <title>Genome Sequence Resources of Colletotrichum truncatum, C. plurivorum, C. musicola, and C. sojae: Four Species Pathogenic to Soybean (Glycine max).</title>
        <authorList>
            <person name="Rogerio F."/>
            <person name="Boufleur T.R."/>
            <person name="Ciampi-Guillardi M."/>
            <person name="Sukno S.A."/>
            <person name="Thon M.R."/>
            <person name="Massola Junior N.S."/>
            <person name="Baroncelli R."/>
        </authorList>
    </citation>
    <scope>NUCLEOTIDE SEQUENCE</scope>
    <source>
        <strain evidence="2">LFN00145</strain>
    </source>
</reference>
<comment type="caution">
    <text evidence="2">The sequence shown here is derived from an EMBL/GenBank/DDBJ whole genome shotgun (WGS) entry which is preliminary data.</text>
</comment>
<dbReference type="AlphaFoldDB" id="A0A8H6K139"/>
<dbReference type="EMBL" id="WIGO01000226">
    <property type="protein sequence ID" value="KAF6822847.1"/>
    <property type="molecule type" value="Genomic_DNA"/>
</dbReference>
<gene>
    <name evidence="2" type="ORF">CPLU01_11741</name>
</gene>